<evidence type="ECO:0000313" key="6">
    <source>
        <dbReference type="Proteomes" id="UP000280881"/>
    </source>
</evidence>
<comment type="caution">
    <text evidence="5">The sequence shown here is derived from an EMBL/GenBank/DDBJ whole genome shotgun (WGS) entry which is preliminary data.</text>
</comment>
<reference evidence="5 6" key="1">
    <citation type="submission" date="2018-10" db="EMBL/GenBank/DDBJ databases">
        <title>Genomic Encyclopedia of Type Strains, Phase IV (KMG-IV): sequencing the most valuable type-strain genomes for metagenomic binning, comparative biology and taxonomic classification.</title>
        <authorList>
            <person name="Goeker M."/>
        </authorList>
    </citation>
    <scope>NUCLEOTIDE SEQUENCE [LARGE SCALE GENOMIC DNA]</scope>
    <source>
        <strain evidence="5 6">DSM 15521</strain>
    </source>
</reference>
<evidence type="ECO:0000259" key="4">
    <source>
        <dbReference type="PROSITE" id="PS51278"/>
    </source>
</evidence>
<dbReference type="InterPro" id="IPR012375">
    <property type="entry name" value="Glu_synth_lsu_1"/>
</dbReference>
<dbReference type="SUPFAM" id="SSF56235">
    <property type="entry name" value="N-terminal nucleophile aminohydrolases (Ntn hydrolases)"/>
    <property type="match status" value="1"/>
</dbReference>
<evidence type="ECO:0000256" key="1">
    <source>
        <dbReference type="ARBA" id="ARBA00022679"/>
    </source>
</evidence>
<proteinExistence type="predicted"/>
<dbReference type="PROSITE" id="PS51278">
    <property type="entry name" value="GATASE_TYPE_2"/>
    <property type="match status" value="1"/>
</dbReference>
<protein>
    <submittedName>
        <fullName evidence="5">Glutamate synthase (NADPH) GltB1 subunit</fullName>
    </submittedName>
</protein>
<dbReference type="OrthoDB" id="9770094at2"/>
<accession>A0A420W9D1</accession>
<evidence type="ECO:0000256" key="3">
    <source>
        <dbReference type="PIRSR" id="PIRSR018774-1"/>
    </source>
</evidence>
<dbReference type="PIRSF" id="PIRSF018774">
    <property type="entry name" value="GOGAT_lg_dom1"/>
    <property type="match status" value="1"/>
</dbReference>
<dbReference type="InterPro" id="IPR029055">
    <property type="entry name" value="Ntn_hydrolases_N"/>
</dbReference>
<dbReference type="EMBL" id="RBIE01000001">
    <property type="protein sequence ID" value="RKQ63941.1"/>
    <property type="molecule type" value="Genomic_DNA"/>
</dbReference>
<sequence>MACCYSEMSGCGLSGIVNRNGEAISGKFIYESISSMKERGNGMGAGYAAYGIYPDMKEFYAFHVMLDDIDCESEVNAVLSRSFKIVKSEMIPTKSVPSLYKKTKPPVFYRYFVEPKEDAKLPMETEEDLVVRVVMTINEKVKGAYVISSGKNMGAFKGVGHPDEIGDFFEIKEYKGYIWLAHTRFPTNTPGWWGGAHPFTLLDWAIVHNGEITSYGTNKRYVEMYGYKCTLLTDTEVAAYLFDLLFRKHRLPIRAVFMAMASPFWKDIEHYREIGMEKIYTMAKMIRTVYSSAMLNGPFAMLFAFKDGVIGFNDRIKLRPFVAAEKGDTVYMASEESAIRIICPEPDRVWMPKAGEPVIALLNHCKEEDVCYPA</sequence>
<dbReference type="CDD" id="cd01907">
    <property type="entry name" value="GlxB"/>
    <property type="match status" value="1"/>
</dbReference>
<dbReference type="GO" id="GO:0016740">
    <property type="term" value="F:transferase activity"/>
    <property type="evidence" value="ECO:0007669"/>
    <property type="project" value="UniProtKB-KW"/>
</dbReference>
<dbReference type="RefSeq" id="WP_121170275.1">
    <property type="nucleotide sequence ID" value="NZ_RBIE01000001.1"/>
</dbReference>
<dbReference type="Gene3D" id="3.60.20.10">
    <property type="entry name" value="Glutamine Phosphoribosylpyrophosphate, subunit 1, domain 1"/>
    <property type="match status" value="1"/>
</dbReference>
<keyword evidence="6" id="KW-1185">Reference proteome</keyword>
<dbReference type="InterPro" id="IPR017932">
    <property type="entry name" value="GATase_2_dom"/>
</dbReference>
<dbReference type="AlphaFoldDB" id="A0A420W9D1"/>
<feature type="domain" description="Glutamine amidotransferase type-2" evidence="4">
    <location>
        <begin position="11"/>
        <end position="363"/>
    </location>
</feature>
<feature type="active site" description="For GATase activity" evidence="3">
    <location>
        <position position="11"/>
    </location>
</feature>
<evidence type="ECO:0000313" key="5">
    <source>
        <dbReference type="EMBL" id="RKQ63941.1"/>
    </source>
</evidence>
<dbReference type="Proteomes" id="UP000280881">
    <property type="component" value="Unassembled WGS sequence"/>
</dbReference>
<dbReference type="PANTHER" id="PTHR11907">
    <property type="entry name" value="AMIDOPHOSPHORIBOSYLTRANSFERASE"/>
    <property type="match status" value="1"/>
</dbReference>
<keyword evidence="2" id="KW-0315">Glutamine amidotransferase</keyword>
<name>A0A420W9D1_9BACT</name>
<keyword evidence="1" id="KW-0808">Transferase</keyword>
<organism evidence="5 6">
    <name type="scientific">Thermovibrio guaymasensis</name>
    <dbReference type="NCBI Taxonomy" id="240167"/>
    <lineage>
        <taxon>Bacteria</taxon>
        <taxon>Pseudomonadati</taxon>
        <taxon>Aquificota</taxon>
        <taxon>Aquificia</taxon>
        <taxon>Desulfurobacteriales</taxon>
        <taxon>Desulfurobacteriaceae</taxon>
        <taxon>Thermovibrio</taxon>
    </lineage>
</organism>
<gene>
    <name evidence="5" type="ORF">C7457_0830</name>
</gene>
<dbReference type="Pfam" id="PF00310">
    <property type="entry name" value="GATase_2"/>
    <property type="match status" value="1"/>
</dbReference>
<evidence type="ECO:0000256" key="2">
    <source>
        <dbReference type="ARBA" id="ARBA00022962"/>
    </source>
</evidence>